<sequence>MNFSVHPMAAPFRCDMKPEDYPVTSSTISPGAHSYPEGMGGNPQKVKHLSVHCQLINAPQRSTGPLTACLPFGNNISHLTLPMVKLTCSSTGYEIRILNMSLYYKNYLVARCGSFNISSCLISALRRQRQADLWESRNSLTHTVSSRKARAAY</sequence>
<organism evidence="1 2">
    <name type="scientific">Cricetulus griseus</name>
    <name type="common">Chinese hamster</name>
    <name type="synonym">Cricetulus barabensis griseus</name>
    <dbReference type="NCBI Taxonomy" id="10029"/>
    <lineage>
        <taxon>Eukaryota</taxon>
        <taxon>Metazoa</taxon>
        <taxon>Chordata</taxon>
        <taxon>Craniata</taxon>
        <taxon>Vertebrata</taxon>
        <taxon>Euteleostomi</taxon>
        <taxon>Mammalia</taxon>
        <taxon>Eutheria</taxon>
        <taxon>Euarchontoglires</taxon>
        <taxon>Glires</taxon>
        <taxon>Rodentia</taxon>
        <taxon>Myomorpha</taxon>
        <taxon>Muroidea</taxon>
        <taxon>Cricetidae</taxon>
        <taxon>Cricetinae</taxon>
        <taxon>Cricetulus</taxon>
    </lineage>
</organism>
<name>G3I0T1_CRIGR</name>
<evidence type="ECO:0000313" key="1">
    <source>
        <dbReference type="EMBL" id="EGW09400.1"/>
    </source>
</evidence>
<proteinExistence type="predicted"/>
<dbReference type="AlphaFoldDB" id="G3I0T1"/>
<protein>
    <submittedName>
        <fullName evidence="1">Uncharacterized protein</fullName>
    </submittedName>
</protein>
<gene>
    <name evidence="1" type="ORF">I79_016970</name>
</gene>
<evidence type="ECO:0000313" key="2">
    <source>
        <dbReference type="Proteomes" id="UP000001075"/>
    </source>
</evidence>
<accession>G3I0T1</accession>
<dbReference type="EMBL" id="JH001030">
    <property type="protein sequence ID" value="EGW09400.1"/>
    <property type="molecule type" value="Genomic_DNA"/>
</dbReference>
<dbReference type="Proteomes" id="UP000001075">
    <property type="component" value="Unassembled WGS sequence"/>
</dbReference>
<reference evidence="2" key="1">
    <citation type="journal article" date="2011" name="Nat. Biotechnol.">
        <title>The genomic sequence of the Chinese hamster ovary (CHO)-K1 cell line.</title>
        <authorList>
            <person name="Xu X."/>
            <person name="Nagarajan H."/>
            <person name="Lewis N.E."/>
            <person name="Pan S."/>
            <person name="Cai Z."/>
            <person name="Liu X."/>
            <person name="Chen W."/>
            <person name="Xie M."/>
            <person name="Wang W."/>
            <person name="Hammond S."/>
            <person name="Andersen M.R."/>
            <person name="Neff N."/>
            <person name="Passarelli B."/>
            <person name="Koh W."/>
            <person name="Fan H.C."/>
            <person name="Wang J."/>
            <person name="Gui Y."/>
            <person name="Lee K.H."/>
            <person name="Betenbaugh M.J."/>
            <person name="Quake S.R."/>
            <person name="Famili I."/>
            <person name="Palsson B.O."/>
            <person name="Wang J."/>
        </authorList>
    </citation>
    <scope>NUCLEOTIDE SEQUENCE [LARGE SCALE GENOMIC DNA]</scope>
    <source>
        <strain evidence="2">CHO K1 cell line</strain>
    </source>
</reference>
<dbReference type="InParanoid" id="G3I0T1"/>